<comment type="caution">
    <text evidence="3">The sequence shown here is derived from an EMBL/GenBank/DDBJ whole genome shotgun (WGS) entry which is preliminary data.</text>
</comment>
<feature type="non-terminal residue" evidence="3">
    <location>
        <position position="1"/>
    </location>
</feature>
<evidence type="ECO:0000256" key="2">
    <source>
        <dbReference type="SAM" id="Phobius"/>
    </source>
</evidence>
<evidence type="ECO:0000313" key="4">
    <source>
        <dbReference type="Proteomes" id="UP001154282"/>
    </source>
</evidence>
<proteinExistence type="predicted"/>
<protein>
    <submittedName>
        <fullName evidence="3">Uncharacterized protein</fullName>
    </submittedName>
</protein>
<accession>A0AAV0H4G7</accession>
<feature type="transmembrane region" description="Helical" evidence="2">
    <location>
        <begin position="87"/>
        <end position="109"/>
    </location>
</feature>
<keyword evidence="2" id="KW-0472">Membrane</keyword>
<sequence>AHPLISHFLLIPSPHSLPRLSLALFLSPGFTTSKTTTPFQKQRVKARKKSISRRGRGRRRRQKGCCQFPSSSETACEKDDSGQSNRWIVLIFVGWVSYFFGYDLTVGIIDMISGSSRKVAGQKGCDTVFLQQDSRLEVRIKPGAHPKARA</sequence>
<feature type="region of interest" description="Disordered" evidence="1">
    <location>
        <begin position="47"/>
        <end position="79"/>
    </location>
</feature>
<dbReference type="Proteomes" id="UP001154282">
    <property type="component" value="Unassembled WGS sequence"/>
</dbReference>
<name>A0AAV0H4G7_9ROSI</name>
<dbReference type="EMBL" id="CAMGYJ010000002">
    <property type="protein sequence ID" value="CAI0380185.1"/>
    <property type="molecule type" value="Genomic_DNA"/>
</dbReference>
<evidence type="ECO:0000313" key="3">
    <source>
        <dbReference type="EMBL" id="CAI0380185.1"/>
    </source>
</evidence>
<keyword evidence="2" id="KW-0812">Transmembrane</keyword>
<feature type="compositionally biased region" description="Basic residues" evidence="1">
    <location>
        <begin position="47"/>
        <end position="63"/>
    </location>
</feature>
<evidence type="ECO:0000256" key="1">
    <source>
        <dbReference type="SAM" id="MobiDB-lite"/>
    </source>
</evidence>
<organism evidence="3 4">
    <name type="scientific">Linum tenue</name>
    <dbReference type="NCBI Taxonomy" id="586396"/>
    <lineage>
        <taxon>Eukaryota</taxon>
        <taxon>Viridiplantae</taxon>
        <taxon>Streptophyta</taxon>
        <taxon>Embryophyta</taxon>
        <taxon>Tracheophyta</taxon>
        <taxon>Spermatophyta</taxon>
        <taxon>Magnoliopsida</taxon>
        <taxon>eudicotyledons</taxon>
        <taxon>Gunneridae</taxon>
        <taxon>Pentapetalae</taxon>
        <taxon>rosids</taxon>
        <taxon>fabids</taxon>
        <taxon>Malpighiales</taxon>
        <taxon>Linaceae</taxon>
        <taxon>Linum</taxon>
    </lineage>
</organism>
<keyword evidence="2" id="KW-1133">Transmembrane helix</keyword>
<gene>
    <name evidence="3" type="ORF">LITE_LOCUS2561</name>
</gene>
<keyword evidence="4" id="KW-1185">Reference proteome</keyword>
<reference evidence="3" key="1">
    <citation type="submission" date="2022-08" db="EMBL/GenBank/DDBJ databases">
        <authorList>
            <person name="Gutierrez-Valencia J."/>
        </authorList>
    </citation>
    <scope>NUCLEOTIDE SEQUENCE</scope>
</reference>
<dbReference type="AlphaFoldDB" id="A0AAV0H4G7"/>